<dbReference type="GO" id="GO:0005737">
    <property type="term" value="C:cytoplasm"/>
    <property type="evidence" value="ECO:0007669"/>
    <property type="project" value="TreeGrafter"/>
</dbReference>
<dbReference type="RefSeq" id="WP_088031169.1">
    <property type="nucleotide sequence ID" value="NZ_NFDG01000038.1"/>
</dbReference>
<comment type="caution">
    <text evidence="1">The sequence shown here is derived from an EMBL/GenBank/DDBJ whole genome shotgun (WGS) entry which is preliminary data.</text>
</comment>
<dbReference type="GO" id="GO:0019290">
    <property type="term" value="P:siderophore biosynthetic process"/>
    <property type="evidence" value="ECO:0007669"/>
    <property type="project" value="InterPro"/>
</dbReference>
<dbReference type="Pfam" id="PF02423">
    <property type="entry name" value="OCD_Mu_crystall"/>
    <property type="match status" value="1"/>
</dbReference>
<dbReference type="PANTHER" id="PTHR13812">
    <property type="entry name" value="KETIMINE REDUCTASE MU-CRYSTALLIN"/>
    <property type="match status" value="1"/>
</dbReference>
<organism evidence="1 2">
    <name type="scientific">Bacillus thuringiensis serovar navarrensis</name>
    <dbReference type="NCBI Taxonomy" id="339658"/>
    <lineage>
        <taxon>Bacteria</taxon>
        <taxon>Bacillati</taxon>
        <taxon>Bacillota</taxon>
        <taxon>Bacilli</taxon>
        <taxon>Bacillales</taxon>
        <taxon>Bacillaceae</taxon>
        <taxon>Bacillus</taxon>
        <taxon>Bacillus cereus group</taxon>
    </lineage>
</organism>
<evidence type="ECO:0000313" key="1">
    <source>
        <dbReference type="EMBL" id="OTY26737.1"/>
    </source>
</evidence>
<dbReference type="PANTHER" id="PTHR13812:SF19">
    <property type="entry name" value="KETIMINE REDUCTASE MU-CRYSTALLIN"/>
    <property type="match status" value="1"/>
</dbReference>
<dbReference type="Gene3D" id="3.40.50.720">
    <property type="entry name" value="NAD(P)-binding Rossmann-like Domain"/>
    <property type="match status" value="1"/>
</dbReference>
<dbReference type="PIRSF" id="PIRSF001439">
    <property type="entry name" value="CryM"/>
    <property type="match status" value="1"/>
</dbReference>
<dbReference type="EMBL" id="NFDG01000038">
    <property type="protein sequence ID" value="OTY26737.1"/>
    <property type="molecule type" value="Genomic_DNA"/>
</dbReference>
<dbReference type="InterPro" id="IPR003462">
    <property type="entry name" value="ODC_Mu_crystall"/>
</dbReference>
<dbReference type="InterPro" id="IPR036291">
    <property type="entry name" value="NAD(P)-bd_dom_sf"/>
</dbReference>
<gene>
    <name evidence="1" type="ORF">BK732_05190</name>
</gene>
<dbReference type="Proteomes" id="UP000194860">
    <property type="component" value="Unassembled WGS sequence"/>
</dbReference>
<accession>A0A243AN39</accession>
<dbReference type="GO" id="GO:0016639">
    <property type="term" value="F:oxidoreductase activity, acting on the CH-NH2 group of donors, NAD or NADP as acceptor"/>
    <property type="evidence" value="ECO:0007669"/>
    <property type="project" value="InterPro"/>
</dbReference>
<dbReference type="NCBIfam" id="TIGR03944">
    <property type="entry name" value="dehyd_SbnB_fam"/>
    <property type="match status" value="1"/>
</dbReference>
<dbReference type="Gene3D" id="3.30.1780.10">
    <property type="entry name" value="ornithine cyclodeaminase, domain 1"/>
    <property type="match status" value="1"/>
</dbReference>
<dbReference type="InterPro" id="IPR023401">
    <property type="entry name" value="ODC_N"/>
</dbReference>
<name>A0A243AN39_BACTU</name>
<protein>
    <submittedName>
        <fullName evidence="1">2,3-diaminopropionate biosynthesis protein SbnB</fullName>
    </submittedName>
</protein>
<evidence type="ECO:0000313" key="2">
    <source>
        <dbReference type="Proteomes" id="UP000194860"/>
    </source>
</evidence>
<dbReference type="AlphaFoldDB" id="A0A243AN39"/>
<reference evidence="1 2" key="1">
    <citation type="submission" date="2016-10" db="EMBL/GenBank/DDBJ databases">
        <title>Comparative genomics of Bacillus thuringiensis reveals a path to pathogens against multiple invertebrate hosts.</title>
        <authorList>
            <person name="Zheng J."/>
            <person name="Gao Q."/>
            <person name="Liu H."/>
            <person name="Peng D."/>
            <person name="Ruan L."/>
            <person name="Sun M."/>
        </authorList>
    </citation>
    <scope>NUCLEOTIDE SEQUENCE [LARGE SCALE GENOMIC DNA]</scope>
    <source>
        <strain evidence="1">BGSC 4BM1</strain>
    </source>
</reference>
<dbReference type="SUPFAM" id="SSF51735">
    <property type="entry name" value="NAD(P)-binding Rossmann-fold domains"/>
    <property type="match status" value="1"/>
</dbReference>
<proteinExistence type="predicted"/>
<sequence>MTNKAVEPKILYLSRADVHKLEENSSDIYIKGVERALILHSRKDFSQPLKPYLKTNKKDEHIADRIIAMPAHLGEPSISGIKWIGSKHDNPSLRNMERASALIVLNDPQTNFPIAILEGSSISAMRTAAVSVVATRQLANKDFRSLSIVGCGLIAKMHVMSMLENFKSIKNVVLYDVELNKAQELIKEFQSKYKNISFRVADKVQDAVEKAEVLVTCTVANKPYIKAEWIQKGTFISNVSIMDLESELFIQADKVIVDDWDQANREKKVINQLVLEGKFSKEMLHAELGDIITGLKAGREHKDELIILNPMGMAIEDISCAYEIYENALKNNIGKYLDLY</sequence>
<dbReference type="InterPro" id="IPR023866">
    <property type="entry name" value="SbnB"/>
</dbReference>